<dbReference type="Proteomes" id="UP000235392">
    <property type="component" value="Unassembled WGS sequence"/>
</dbReference>
<proteinExistence type="predicted"/>
<reference evidence="2 3" key="1">
    <citation type="submission" date="2017-11" db="EMBL/GenBank/DDBJ databases">
        <title>De novo assembly and phasing of dikaryotic genomes from two isolates of Puccinia coronata f. sp. avenae, the causal agent of oat crown rust.</title>
        <authorList>
            <person name="Miller M.E."/>
            <person name="Zhang Y."/>
            <person name="Omidvar V."/>
            <person name="Sperschneider J."/>
            <person name="Schwessinger B."/>
            <person name="Raley C."/>
            <person name="Palmer J.M."/>
            <person name="Garnica D."/>
            <person name="Upadhyaya N."/>
            <person name="Rathjen J."/>
            <person name="Taylor J.M."/>
            <person name="Park R.F."/>
            <person name="Dodds P.N."/>
            <person name="Hirsch C.D."/>
            <person name="Kianian S.F."/>
            <person name="Figueroa M."/>
        </authorList>
    </citation>
    <scope>NUCLEOTIDE SEQUENCE [LARGE SCALE GENOMIC DNA]</scope>
    <source>
        <strain evidence="2">12SD80</strain>
    </source>
</reference>
<dbReference type="AlphaFoldDB" id="A0A2N5U780"/>
<sequence>MLAVLIEEVRALKALGQKSQPTTTSTKQSANLSTSQAQEDAFPKKSNQPKKKWVVANQSWKHFQLPRCLLQKEWSAQLQPPPPQGWKSKTAEVLKRCNKAGRDKGPISTMPPPEDANRQFPPNTLFVHIKILLGLLRQDLVPSAPEIQELQEFCQRFANNNQVQPAATVLSSPALMINSSNVQIFKNATQGSVKLGRQIIHLGSNNVCYDQGLMVRLGLRTWCPNLKEDSASLYNAAHCITTITTFQELVAGYAYTYMSVNSQLATNTALYIQAYNHYVHYVLLNKYKKEKKETGKVAAEAQNKTSSKRWERYWDILAKPYGLLEESSNTKSEDGEAAGQGGPQNASNSQG</sequence>
<evidence type="ECO:0000313" key="3">
    <source>
        <dbReference type="Proteomes" id="UP000235392"/>
    </source>
</evidence>
<organism evidence="2 3">
    <name type="scientific">Puccinia coronata f. sp. avenae</name>
    <dbReference type="NCBI Taxonomy" id="200324"/>
    <lineage>
        <taxon>Eukaryota</taxon>
        <taxon>Fungi</taxon>
        <taxon>Dikarya</taxon>
        <taxon>Basidiomycota</taxon>
        <taxon>Pucciniomycotina</taxon>
        <taxon>Pucciniomycetes</taxon>
        <taxon>Pucciniales</taxon>
        <taxon>Pucciniaceae</taxon>
        <taxon>Puccinia</taxon>
    </lineage>
</organism>
<evidence type="ECO:0000256" key="1">
    <source>
        <dbReference type="SAM" id="MobiDB-lite"/>
    </source>
</evidence>
<evidence type="ECO:0000313" key="2">
    <source>
        <dbReference type="EMBL" id="PLW33613.1"/>
    </source>
</evidence>
<feature type="region of interest" description="Disordered" evidence="1">
    <location>
        <begin position="17"/>
        <end position="50"/>
    </location>
</feature>
<feature type="region of interest" description="Disordered" evidence="1">
    <location>
        <begin position="326"/>
        <end position="351"/>
    </location>
</feature>
<gene>
    <name evidence="2" type="ORF">PCASD_15738</name>
</gene>
<feature type="compositionally biased region" description="Low complexity" evidence="1">
    <location>
        <begin position="17"/>
        <end position="29"/>
    </location>
</feature>
<dbReference type="EMBL" id="PGCI01000216">
    <property type="protein sequence ID" value="PLW33613.1"/>
    <property type="molecule type" value="Genomic_DNA"/>
</dbReference>
<protein>
    <submittedName>
        <fullName evidence="2">Uncharacterized protein</fullName>
    </submittedName>
</protein>
<accession>A0A2N5U780</accession>
<name>A0A2N5U780_9BASI</name>
<comment type="caution">
    <text evidence="2">The sequence shown here is derived from an EMBL/GenBank/DDBJ whole genome shotgun (WGS) entry which is preliminary data.</text>
</comment>